<evidence type="ECO:0000256" key="1">
    <source>
        <dbReference type="SAM" id="MobiDB-lite"/>
    </source>
</evidence>
<dbReference type="Proteomes" id="UP000032748">
    <property type="component" value="Chromosome"/>
</dbReference>
<gene>
    <name evidence="2" type="ORF">PCL1606_38560</name>
</gene>
<sequence>MQKFDKPGSRKKPNMQRSAADIDPRGTPLFRSGPPPFEHSP</sequence>
<proteinExistence type="predicted"/>
<dbReference type="EMBL" id="CP011110">
    <property type="protein sequence ID" value="AKA25307.1"/>
    <property type="molecule type" value="Genomic_DNA"/>
</dbReference>
<name>A0A0D5Y2T5_9PSED</name>
<dbReference type="KEGG" id="pcz:PCL1606_38560"/>
<organism evidence="2 3">
    <name type="scientific">Pseudomonas chlororaphis</name>
    <dbReference type="NCBI Taxonomy" id="587753"/>
    <lineage>
        <taxon>Bacteria</taxon>
        <taxon>Pseudomonadati</taxon>
        <taxon>Pseudomonadota</taxon>
        <taxon>Gammaproteobacteria</taxon>
        <taxon>Pseudomonadales</taxon>
        <taxon>Pseudomonadaceae</taxon>
        <taxon>Pseudomonas</taxon>
    </lineage>
</organism>
<accession>A0A0D5Y2T5</accession>
<feature type="region of interest" description="Disordered" evidence="1">
    <location>
        <begin position="1"/>
        <end position="41"/>
    </location>
</feature>
<evidence type="ECO:0000313" key="3">
    <source>
        <dbReference type="Proteomes" id="UP000032748"/>
    </source>
</evidence>
<protein>
    <submittedName>
        <fullName evidence="2">Uncharacterized protein</fullName>
    </submittedName>
</protein>
<dbReference type="AlphaFoldDB" id="A0A0D5Y2T5"/>
<reference evidence="2 3" key="1">
    <citation type="journal article" date="2015" name="Mol. Plant Microbe Interact.">
        <title>Comparative Genomic Analysis of Pseudomonas chlororaphis PCL1606 Reveals New Insight into Antifungal Compounds Involved in Biocontrol.</title>
        <authorList>
            <person name="Calderon C.E."/>
            <person name="Ramos C."/>
            <person name="de Vicente A."/>
            <person name="Cazorla F.M."/>
        </authorList>
    </citation>
    <scope>NUCLEOTIDE SEQUENCE [LARGE SCALE GENOMIC DNA]</scope>
    <source>
        <strain evidence="2 3">PCL1606</strain>
    </source>
</reference>
<dbReference type="PATRIC" id="fig|587753.10.peg.3848"/>
<evidence type="ECO:0000313" key="2">
    <source>
        <dbReference type="EMBL" id="AKA25307.1"/>
    </source>
</evidence>